<dbReference type="Proteomes" id="UP000694422">
    <property type="component" value="Unplaced"/>
</dbReference>
<dbReference type="Ensembl" id="ENSSDAT00000028674.1">
    <property type="protein sequence ID" value="ENSSDAP00000025070.1"/>
    <property type="gene ID" value="ENSSDAG00000022806.1"/>
</dbReference>
<dbReference type="InterPro" id="IPR013642">
    <property type="entry name" value="CLCA_N"/>
</dbReference>
<keyword evidence="4" id="KW-1185">Reference proteome</keyword>
<dbReference type="Pfam" id="PF08434">
    <property type="entry name" value="CLCA"/>
    <property type="match status" value="1"/>
</dbReference>
<reference evidence="3" key="1">
    <citation type="submission" date="2025-08" db="UniProtKB">
        <authorList>
            <consortium name="Ensembl"/>
        </authorList>
    </citation>
    <scope>IDENTIFICATION</scope>
</reference>
<keyword evidence="1" id="KW-0812">Transmembrane</keyword>
<keyword evidence="1" id="KW-1133">Transmembrane helix</keyword>
<evidence type="ECO:0000256" key="1">
    <source>
        <dbReference type="SAM" id="Phobius"/>
    </source>
</evidence>
<keyword evidence="1" id="KW-0472">Membrane</keyword>
<dbReference type="AlphaFoldDB" id="A0A8C9UW43"/>
<reference evidence="3" key="2">
    <citation type="submission" date="2025-09" db="UniProtKB">
        <authorList>
            <consortium name="Ensembl"/>
        </authorList>
    </citation>
    <scope>IDENTIFICATION</scope>
</reference>
<evidence type="ECO:0000313" key="4">
    <source>
        <dbReference type="Proteomes" id="UP000694422"/>
    </source>
</evidence>
<proteinExistence type="predicted"/>
<feature type="domain" description="Calcium-activated chloride channel N-terminal" evidence="2">
    <location>
        <begin position="23"/>
        <end position="151"/>
    </location>
</feature>
<name>A0A8C9UW43_SPEDA</name>
<organism evidence="3 4">
    <name type="scientific">Spermophilus dauricus</name>
    <name type="common">Daurian ground squirrel</name>
    <dbReference type="NCBI Taxonomy" id="99837"/>
    <lineage>
        <taxon>Eukaryota</taxon>
        <taxon>Metazoa</taxon>
        <taxon>Chordata</taxon>
        <taxon>Craniata</taxon>
        <taxon>Vertebrata</taxon>
        <taxon>Euteleostomi</taxon>
        <taxon>Mammalia</taxon>
        <taxon>Eutheria</taxon>
        <taxon>Euarchontoglires</taxon>
        <taxon>Glires</taxon>
        <taxon>Rodentia</taxon>
        <taxon>Sciuromorpha</taxon>
        <taxon>Sciuridae</taxon>
        <taxon>Xerinae</taxon>
        <taxon>Marmotini</taxon>
        <taxon>Spermophilus</taxon>
    </lineage>
</organism>
<protein>
    <recommendedName>
        <fullName evidence="2">Calcium-activated chloride channel N-terminal domain-containing protein</fullName>
    </recommendedName>
</protein>
<accession>A0A8C9UW43</accession>
<sequence>SGTSHSPIKHLLHFLPKVKSSMVSLNNNGYEDIVIAINPSVPENETLIQSIKEMVTEASTYLFHATERRVYFRNVSILIPVTWESKSEYLMPKQESYDQADVIVADPYLKYGDDPYTLQYGQCGEKGQYIHFTPNFLLTDNMSIYGPRGRDIYFIFMFLLPMGVKTHKIVIESIFKIFKKKK</sequence>
<feature type="transmembrane region" description="Helical" evidence="1">
    <location>
        <begin position="152"/>
        <end position="171"/>
    </location>
</feature>
<evidence type="ECO:0000259" key="2">
    <source>
        <dbReference type="Pfam" id="PF08434"/>
    </source>
</evidence>
<evidence type="ECO:0000313" key="3">
    <source>
        <dbReference type="Ensembl" id="ENSSDAP00000025070.1"/>
    </source>
</evidence>